<dbReference type="InterPro" id="IPR001763">
    <property type="entry name" value="Rhodanese-like_dom"/>
</dbReference>
<keyword evidence="5" id="KW-1185">Reference proteome</keyword>
<reference evidence="5" key="1">
    <citation type="submission" date="2016-11" db="EMBL/GenBank/DDBJ databases">
        <authorList>
            <person name="Varghese N."/>
            <person name="Submissions S."/>
        </authorList>
    </citation>
    <scope>NUCLEOTIDE SEQUENCE [LARGE SCALE GENOMIC DNA]</scope>
    <source>
        <strain evidence="5">DSM 17539</strain>
    </source>
</reference>
<feature type="domain" description="Rhodanese" evidence="3">
    <location>
        <begin position="16"/>
        <end position="130"/>
    </location>
</feature>
<sequence length="269" mass="30264">MKDMLVSASWLNQNLDMPEIIILDVRLRYDPAVSQLDDLKIPGARIFDLENEFSDKNSPFPNMLPSQDQFEQSCRKLGINKSSKIVVYDHFGIYVSPRAWWMFKVMGHQNVSVLDGGFPEWKKAGYGTEKVVGLNYGTGNFKAVFNPDMVVNFEGISDNLKTNKALVIDARSSDRFHGLVAEPRKELRRGNIPNSINIPYETVLKDGKFKPLNELKEVFADLEGEGRPLVFSCGSGVTACIVLMASEMSLKNHNKVYDGSWTEYAQVAD</sequence>
<evidence type="ECO:0000256" key="1">
    <source>
        <dbReference type="ARBA" id="ARBA00022679"/>
    </source>
</evidence>
<dbReference type="InterPro" id="IPR036873">
    <property type="entry name" value="Rhodanese-like_dom_sf"/>
</dbReference>
<dbReference type="SUPFAM" id="SSF52821">
    <property type="entry name" value="Rhodanese/Cell cycle control phosphatase"/>
    <property type="match status" value="2"/>
</dbReference>
<organism evidence="4 5">
    <name type="scientific">Arenibacter palladensis</name>
    <dbReference type="NCBI Taxonomy" id="237373"/>
    <lineage>
        <taxon>Bacteria</taxon>
        <taxon>Pseudomonadati</taxon>
        <taxon>Bacteroidota</taxon>
        <taxon>Flavobacteriia</taxon>
        <taxon>Flavobacteriales</taxon>
        <taxon>Flavobacteriaceae</taxon>
        <taxon>Arenibacter</taxon>
    </lineage>
</organism>
<accession>A0A1M5GFK8</accession>
<dbReference type="PROSITE" id="PS50206">
    <property type="entry name" value="RHODANESE_3"/>
    <property type="match status" value="2"/>
</dbReference>
<evidence type="ECO:0000259" key="3">
    <source>
        <dbReference type="PROSITE" id="PS50206"/>
    </source>
</evidence>
<keyword evidence="1 4" id="KW-0808">Transferase</keyword>
<evidence type="ECO:0000313" key="5">
    <source>
        <dbReference type="Proteomes" id="UP000184406"/>
    </source>
</evidence>
<dbReference type="CDD" id="cd01449">
    <property type="entry name" value="TST_Repeat_2"/>
    <property type="match status" value="1"/>
</dbReference>
<dbReference type="PANTHER" id="PTHR11364:SF27">
    <property type="entry name" value="SULFURTRANSFERASE"/>
    <property type="match status" value="1"/>
</dbReference>
<dbReference type="InterPro" id="IPR045078">
    <property type="entry name" value="TST/MPST-like"/>
</dbReference>
<name>A0A1M5GFK8_9FLAO</name>
<dbReference type="EMBL" id="FQUX01000011">
    <property type="protein sequence ID" value="SHG02488.1"/>
    <property type="molecule type" value="Genomic_DNA"/>
</dbReference>
<keyword evidence="2" id="KW-0677">Repeat</keyword>
<dbReference type="Pfam" id="PF00581">
    <property type="entry name" value="Rhodanese"/>
    <property type="match status" value="2"/>
</dbReference>
<feature type="domain" description="Rhodanese" evidence="3">
    <location>
        <begin position="161"/>
        <end position="269"/>
    </location>
</feature>
<dbReference type="SMART" id="SM00450">
    <property type="entry name" value="RHOD"/>
    <property type="match status" value="2"/>
</dbReference>
<dbReference type="Gene3D" id="3.40.250.10">
    <property type="entry name" value="Rhodanese-like domain"/>
    <property type="match status" value="2"/>
</dbReference>
<keyword evidence="4" id="KW-0670">Pyruvate</keyword>
<dbReference type="Proteomes" id="UP000184406">
    <property type="component" value="Unassembled WGS sequence"/>
</dbReference>
<protein>
    <submittedName>
        <fullName evidence="4">Thiosulfate/3-mercaptopyruvate sulfurtransferase</fullName>
    </submittedName>
</protein>
<proteinExistence type="predicted"/>
<gene>
    <name evidence="4" type="ORF">SAMN03080594_11139</name>
</gene>
<dbReference type="RefSeq" id="WP_072865138.1">
    <property type="nucleotide sequence ID" value="NZ_FQUX01000011.1"/>
</dbReference>
<dbReference type="OrthoDB" id="9770030at2"/>
<dbReference type="PANTHER" id="PTHR11364">
    <property type="entry name" value="THIOSULFATE SULFERTANSFERASE"/>
    <property type="match status" value="1"/>
</dbReference>
<evidence type="ECO:0000256" key="2">
    <source>
        <dbReference type="ARBA" id="ARBA00022737"/>
    </source>
</evidence>
<dbReference type="CDD" id="cd01448">
    <property type="entry name" value="TST_Repeat_1"/>
    <property type="match status" value="1"/>
</dbReference>
<dbReference type="AlphaFoldDB" id="A0A1M5GFK8"/>
<evidence type="ECO:0000313" key="4">
    <source>
        <dbReference type="EMBL" id="SHG02488.1"/>
    </source>
</evidence>
<dbReference type="GO" id="GO:0004792">
    <property type="term" value="F:thiosulfate-cyanide sulfurtransferase activity"/>
    <property type="evidence" value="ECO:0007669"/>
    <property type="project" value="TreeGrafter"/>
</dbReference>